<keyword evidence="2" id="KW-0479">Metal-binding</keyword>
<dbReference type="Gene3D" id="3.30.465.10">
    <property type="match status" value="1"/>
</dbReference>
<dbReference type="SUPFAM" id="SSF54862">
    <property type="entry name" value="4Fe-4S ferredoxins"/>
    <property type="match status" value="1"/>
</dbReference>
<evidence type="ECO:0000256" key="4">
    <source>
        <dbReference type="ARBA" id="ARBA00023004"/>
    </source>
</evidence>
<dbReference type="Pfam" id="PF13183">
    <property type="entry name" value="Fer4_8"/>
    <property type="match status" value="1"/>
</dbReference>
<dbReference type="HOGENOM" id="CLU_262983_0_0_4"/>
<dbReference type="EMBL" id="ADMG01000020">
    <property type="protein sequence ID" value="EKB31568.1"/>
    <property type="molecule type" value="Genomic_DNA"/>
</dbReference>
<dbReference type="Pfam" id="PF11880">
    <property type="entry name" value="DUF3400"/>
    <property type="match status" value="1"/>
</dbReference>
<evidence type="ECO:0000256" key="3">
    <source>
        <dbReference type="ARBA" id="ARBA00022827"/>
    </source>
</evidence>
<dbReference type="GO" id="GO:0051536">
    <property type="term" value="F:iron-sulfur cluster binding"/>
    <property type="evidence" value="ECO:0007669"/>
    <property type="project" value="UniProtKB-KW"/>
</dbReference>
<dbReference type="Gene3D" id="3.30.70.2740">
    <property type="match status" value="1"/>
</dbReference>
<dbReference type="OrthoDB" id="9811557at2"/>
<dbReference type="InterPro" id="IPR017900">
    <property type="entry name" value="4Fe4S_Fe_S_CS"/>
</dbReference>
<keyword evidence="9" id="KW-1185">Reference proteome</keyword>
<dbReference type="GO" id="GO:0016491">
    <property type="term" value="F:oxidoreductase activity"/>
    <property type="evidence" value="ECO:0007669"/>
    <property type="project" value="UniProtKB-ARBA"/>
</dbReference>
<dbReference type="GO" id="GO:0046872">
    <property type="term" value="F:metal ion binding"/>
    <property type="evidence" value="ECO:0007669"/>
    <property type="project" value="UniProtKB-KW"/>
</dbReference>
<dbReference type="PROSITE" id="PS51379">
    <property type="entry name" value="4FE4S_FER_2"/>
    <property type="match status" value="1"/>
</dbReference>
<dbReference type="SUPFAM" id="SSF55103">
    <property type="entry name" value="FAD-linked oxidases, C-terminal domain"/>
    <property type="match status" value="1"/>
</dbReference>
<dbReference type="PROSITE" id="PS51387">
    <property type="entry name" value="FAD_PCMH"/>
    <property type="match status" value="1"/>
</dbReference>
<keyword evidence="4" id="KW-0408">Iron</keyword>
<dbReference type="InterPro" id="IPR016164">
    <property type="entry name" value="FAD-linked_Oxase-like_C"/>
</dbReference>
<dbReference type="InterPro" id="IPR016169">
    <property type="entry name" value="FAD-bd_PCMH_sub2"/>
</dbReference>
<evidence type="ECO:0000259" key="6">
    <source>
        <dbReference type="PROSITE" id="PS51379"/>
    </source>
</evidence>
<dbReference type="SUPFAM" id="SSF56176">
    <property type="entry name" value="FAD-binding/transporter-associated domain-like"/>
    <property type="match status" value="1"/>
</dbReference>
<dbReference type="InterPro" id="IPR009051">
    <property type="entry name" value="Helical_ferredxn"/>
</dbReference>
<evidence type="ECO:0000256" key="5">
    <source>
        <dbReference type="ARBA" id="ARBA00023014"/>
    </source>
</evidence>
<feature type="domain" description="FAD-binding PCMH-type" evidence="7">
    <location>
        <begin position="164"/>
        <end position="396"/>
    </location>
</feature>
<dbReference type="Pfam" id="PF02913">
    <property type="entry name" value="FAD-oxidase_C"/>
    <property type="match status" value="2"/>
</dbReference>
<evidence type="ECO:0000259" key="7">
    <source>
        <dbReference type="PROSITE" id="PS51387"/>
    </source>
</evidence>
<dbReference type="InterPro" id="IPR021817">
    <property type="entry name" value="DUF3400"/>
</dbReference>
<evidence type="ECO:0008006" key="10">
    <source>
        <dbReference type="Google" id="ProtNLM"/>
    </source>
</evidence>
<dbReference type="InterPro" id="IPR017896">
    <property type="entry name" value="4Fe4S_Fe-S-bd"/>
</dbReference>
<dbReference type="PROSITE" id="PS00198">
    <property type="entry name" value="4FE4S_FER_1"/>
    <property type="match status" value="1"/>
</dbReference>
<dbReference type="InterPro" id="IPR004113">
    <property type="entry name" value="FAD-bd_oxidored_4_C"/>
</dbReference>
<reference evidence="8 9" key="1">
    <citation type="submission" date="2012-05" db="EMBL/GenBank/DDBJ databases">
        <title>The Genome Sequence of Sutterella wadsworthensis 2_1_59BFAA.</title>
        <authorList>
            <consortium name="The Broad Institute Genome Sequencing Platform"/>
            <person name="Earl A."/>
            <person name="Ward D."/>
            <person name="Feldgarden M."/>
            <person name="Gevers D."/>
            <person name="Daigneault M."/>
            <person name="Strauss J."/>
            <person name="Allen-Vercoe E."/>
            <person name="Walker B."/>
            <person name="Young S.K."/>
            <person name="Zeng Q."/>
            <person name="Gargeya S."/>
            <person name="Fitzgerald M."/>
            <person name="Haas B."/>
            <person name="Abouelleil A."/>
            <person name="Alvarado L."/>
            <person name="Arachchi H.M."/>
            <person name="Berlin A.M."/>
            <person name="Chapman S.B."/>
            <person name="Goldberg J."/>
            <person name="Griggs A."/>
            <person name="Gujja S."/>
            <person name="Hansen M."/>
            <person name="Howarth C."/>
            <person name="Imamovic A."/>
            <person name="Larimer J."/>
            <person name="McCowen C."/>
            <person name="Montmayeur A."/>
            <person name="Murphy C."/>
            <person name="Neiman D."/>
            <person name="Pearson M."/>
            <person name="Priest M."/>
            <person name="Roberts A."/>
            <person name="Saif S."/>
            <person name="Shea T."/>
            <person name="Sisk P."/>
            <person name="Sykes S."/>
            <person name="Wortman J."/>
            <person name="Nusbaum C."/>
            <person name="Birren B."/>
        </authorList>
    </citation>
    <scope>NUCLEOTIDE SEQUENCE [LARGE SCALE GENOMIC DNA]</scope>
    <source>
        <strain evidence="8 9">2_1_59BFAA</strain>
    </source>
</reference>
<evidence type="ECO:0000313" key="8">
    <source>
        <dbReference type="EMBL" id="EKB31568.1"/>
    </source>
</evidence>
<keyword evidence="3" id="KW-0274">FAD</keyword>
<dbReference type="InterPro" id="IPR051914">
    <property type="entry name" value="FAD-linked_OxidoTrans_Type4"/>
</dbReference>
<dbReference type="STRING" id="742823.HMPREF9465_00836"/>
<dbReference type="InterPro" id="IPR022153">
    <property type="entry name" value="DUF3683"/>
</dbReference>
<dbReference type="AlphaFoldDB" id="K1JY78"/>
<evidence type="ECO:0000256" key="2">
    <source>
        <dbReference type="ARBA" id="ARBA00022723"/>
    </source>
</evidence>
<accession>K1JY78</accession>
<keyword evidence="1" id="KW-0285">Flavoprotein</keyword>
<name>K1JY78_9BURK</name>
<dbReference type="Gene3D" id="1.10.1060.10">
    <property type="entry name" value="Alpha-helical ferredoxin"/>
    <property type="match status" value="1"/>
</dbReference>
<dbReference type="Pfam" id="PF02754">
    <property type="entry name" value="CCG"/>
    <property type="match status" value="2"/>
</dbReference>
<dbReference type="Pfam" id="PF12447">
    <property type="entry name" value="DUF3683"/>
    <property type="match status" value="1"/>
</dbReference>
<dbReference type="Proteomes" id="UP000005835">
    <property type="component" value="Unassembled WGS sequence"/>
</dbReference>
<organism evidence="8 9">
    <name type="scientific">Sutterella wadsworthensis 2_1_59BFAA</name>
    <dbReference type="NCBI Taxonomy" id="742823"/>
    <lineage>
        <taxon>Bacteria</taxon>
        <taxon>Pseudomonadati</taxon>
        <taxon>Pseudomonadota</taxon>
        <taxon>Betaproteobacteria</taxon>
        <taxon>Burkholderiales</taxon>
        <taxon>Sutterellaceae</taxon>
        <taxon>Sutterella</taxon>
    </lineage>
</organism>
<dbReference type="InterPro" id="IPR004017">
    <property type="entry name" value="Cys_rich_dom"/>
</dbReference>
<dbReference type="GO" id="GO:0071949">
    <property type="term" value="F:FAD binding"/>
    <property type="evidence" value="ECO:0007669"/>
    <property type="project" value="InterPro"/>
</dbReference>
<dbReference type="PANTHER" id="PTHR42934">
    <property type="entry name" value="GLYCOLATE OXIDASE SUBUNIT GLCD"/>
    <property type="match status" value="1"/>
</dbReference>
<gene>
    <name evidence="8" type="ORF">HMPREF9465_00836</name>
</gene>
<dbReference type="Pfam" id="PF01565">
    <property type="entry name" value="FAD_binding_4"/>
    <property type="match status" value="1"/>
</dbReference>
<sequence>MTEMTAPARVREIPYNYTSLSDREIVIRLLGEKAWDTIESLRGSRRTGRSARMLFEVLGDIWAVERNPYLVDDLIVHPKRRKLLVREMSRRLEAVRQRAEGNADVLRLVSEASAAVCRFDNSFPKLIERRAEVKRRLSAITDPDNIRFDGFARVTHVTDATDWRIEYPFVVLTPDREEEIAPLVRALFELKLTIIPRSGGTGYTGGAVPLHPDTAVINMEKFDRHSGPVMRRLPGVEGEHPVIECGAGCVTRRIEEAAAAAGLVFAVDPASADACCIGGNVAINAGGKKAALWGTTIDNLAWWKMVDVNGRMIRVERVNHNFGRIHEVETAEFDIHELSDEGAVVRTERLSIPGRTFRKAGLGKDVTNKLLNGLPAIQKEGTDGIIVSAAFVLHRMPDFGRTVCLEFYGTVAESTPAIVEVRDFVRGHPTVELAGLEHIDWRYVRAVGYRAKLEGRGMPKMVLLADIVSDNEADLDAVAERCCEMARARGGAGFIARTSADRKAYWKERSRTAAIAKHTNAFKLNEDVVIPLERLGEYSDEIERINIEFSFKNKIRIAGAFIERLADTALDERPGITFARDLAARVRTRWEEMRAAMDGDAAPYLAEGVEPREGETVFLAMRDGRLRISVKREILEILAATLPADVMAELHALHKKHVRSRLFVALHMHAGDGNVHTNIPVNSDDYGMMQDAEHTLGRIMSCAVKLGGVITGEHGIGLTKFEFVTDEELRPFREWKNRIDPEGRFNKGKLMPGGGLERAYTPSFELFRAESLILENSGLGAISQSVKSCLRCGKCKPVCTTHVPRANMLYSPRNKILALGLMTEAFLYESQTRRGLSLKHFNELVDLADHCTICHRCVKPCPVKIDFGKVTTAVKAFLNRSGHRDLNPAALAGGALVDAVNPIAVRALHAGAVRAGFSLQRLGNELAKKYLAADLARIREKPANTTGRPSLKDQVIHLVSTPLPGRMPRQTMRAALGIEDEITIPILRRPDMPADAEAVFYFPGCGSERLFGDVGLAVEAMLMHAGVQTVLPPGYRCCGHPQLAYGETAKAEKMMTENRVLFHRMANTLNYLDIKTVVVSCGTCIKALDEYEFDRIFPGCRIIDIHEFLLERGITMPVHADTYLYHDPCHTPLRLNPPLETVKKLTGANVVQSERCCGESGLFAVKRPDIASQVRHRKFEEIEKARAKAGIKGHVKMLTTCPGCLQGLSRYEERADMDAEYIVVEMARQILGANWRDQFIRTVKNGGIEKVLV</sequence>
<dbReference type="InterPro" id="IPR036318">
    <property type="entry name" value="FAD-bd_PCMH-like_sf"/>
</dbReference>
<dbReference type="InterPro" id="IPR016166">
    <property type="entry name" value="FAD-bd_PCMH"/>
</dbReference>
<protein>
    <recommendedName>
        <fullName evidence="10">FAD-binding PCMH-type domain-containing protein</fullName>
    </recommendedName>
</protein>
<evidence type="ECO:0000313" key="9">
    <source>
        <dbReference type="Proteomes" id="UP000005835"/>
    </source>
</evidence>
<comment type="caution">
    <text evidence="8">The sequence shown here is derived from an EMBL/GenBank/DDBJ whole genome shotgun (WGS) entry which is preliminary data.</text>
</comment>
<dbReference type="PATRIC" id="fig|742823.3.peg.843"/>
<dbReference type="eggNOG" id="COG0247">
    <property type="taxonomic scope" value="Bacteria"/>
</dbReference>
<dbReference type="eggNOG" id="COG0277">
    <property type="taxonomic scope" value="Bacteria"/>
</dbReference>
<dbReference type="PANTHER" id="PTHR42934:SF2">
    <property type="entry name" value="GLYCOLATE OXIDASE SUBUNIT GLCD"/>
    <property type="match status" value="1"/>
</dbReference>
<evidence type="ECO:0000256" key="1">
    <source>
        <dbReference type="ARBA" id="ARBA00022630"/>
    </source>
</evidence>
<dbReference type="RefSeq" id="WP_005434446.1">
    <property type="nucleotide sequence ID" value="NZ_JH815515.1"/>
</dbReference>
<dbReference type="InterPro" id="IPR006094">
    <property type="entry name" value="Oxid_FAD_bind_N"/>
</dbReference>
<keyword evidence="5" id="KW-0411">Iron-sulfur</keyword>
<proteinExistence type="predicted"/>
<feature type="domain" description="4Fe-4S ferredoxin-type" evidence="6">
    <location>
        <begin position="841"/>
        <end position="870"/>
    </location>
</feature>